<protein>
    <submittedName>
        <fullName evidence="2">Uncharacterized protein</fullName>
    </submittedName>
</protein>
<feature type="region of interest" description="Disordered" evidence="1">
    <location>
        <begin position="153"/>
        <end position="172"/>
    </location>
</feature>
<reference evidence="2" key="1">
    <citation type="submission" date="2020-06" db="EMBL/GenBank/DDBJ databases">
        <authorList>
            <consortium name="Plant Systems Biology data submission"/>
        </authorList>
    </citation>
    <scope>NUCLEOTIDE SEQUENCE</scope>
    <source>
        <strain evidence="2">D6</strain>
    </source>
</reference>
<evidence type="ECO:0000313" key="2">
    <source>
        <dbReference type="EMBL" id="CAB9527614.1"/>
    </source>
</evidence>
<keyword evidence="3" id="KW-1185">Reference proteome</keyword>
<dbReference type="AlphaFoldDB" id="A0A9N8EXU6"/>
<dbReference type="Proteomes" id="UP001153069">
    <property type="component" value="Unassembled WGS sequence"/>
</dbReference>
<gene>
    <name evidence="2" type="ORF">SEMRO_2029_G311761.1</name>
</gene>
<feature type="region of interest" description="Disordered" evidence="1">
    <location>
        <begin position="1"/>
        <end position="27"/>
    </location>
</feature>
<dbReference type="EMBL" id="CAICTM010002027">
    <property type="protein sequence ID" value="CAB9527614.1"/>
    <property type="molecule type" value="Genomic_DNA"/>
</dbReference>
<accession>A0A9N8EXU6</accession>
<organism evidence="2 3">
    <name type="scientific">Seminavis robusta</name>
    <dbReference type="NCBI Taxonomy" id="568900"/>
    <lineage>
        <taxon>Eukaryota</taxon>
        <taxon>Sar</taxon>
        <taxon>Stramenopiles</taxon>
        <taxon>Ochrophyta</taxon>
        <taxon>Bacillariophyta</taxon>
        <taxon>Bacillariophyceae</taxon>
        <taxon>Bacillariophycidae</taxon>
        <taxon>Naviculales</taxon>
        <taxon>Naviculaceae</taxon>
        <taxon>Seminavis</taxon>
    </lineage>
</organism>
<comment type="caution">
    <text evidence="2">The sequence shown here is derived from an EMBL/GenBank/DDBJ whole genome shotgun (WGS) entry which is preliminary data.</text>
</comment>
<proteinExistence type="predicted"/>
<name>A0A9N8EXU6_9STRA</name>
<feature type="compositionally biased region" description="Polar residues" evidence="1">
    <location>
        <begin position="158"/>
        <end position="172"/>
    </location>
</feature>
<evidence type="ECO:0000313" key="3">
    <source>
        <dbReference type="Proteomes" id="UP001153069"/>
    </source>
</evidence>
<evidence type="ECO:0000256" key="1">
    <source>
        <dbReference type="SAM" id="MobiDB-lite"/>
    </source>
</evidence>
<sequence length="172" mass="18931">MTVSPRVSRDLPPQPRKPQQGYINVDEPIPANEVRFAKKPDHPMNGLASLESLCSVISAITLPESLDCQQKEAHVRFDHFPGSEDMGVDALPRFPTRQGSDITVLAALAAQVTTAPRRSKSCCDICPRKPERKTAKSCMGKVMRRAMSMVSKADSCPSFPTRQHSSASRTLR</sequence>